<dbReference type="GO" id="GO:0016491">
    <property type="term" value="F:oxidoreductase activity"/>
    <property type="evidence" value="ECO:0007669"/>
    <property type="project" value="UniProtKB-KW"/>
</dbReference>
<dbReference type="SUPFAM" id="SSF51735">
    <property type="entry name" value="NAD(P)-binding Rossmann-fold domains"/>
    <property type="match status" value="1"/>
</dbReference>
<proteinExistence type="inferred from homology"/>
<keyword evidence="3 5" id="KW-0862">Zinc</keyword>
<gene>
    <name evidence="7" type="ORF">FGL98_09280</name>
</gene>
<evidence type="ECO:0000256" key="5">
    <source>
        <dbReference type="RuleBase" id="RU361277"/>
    </source>
</evidence>
<dbReference type="InterPro" id="IPR013149">
    <property type="entry name" value="ADH-like_C"/>
</dbReference>
<evidence type="ECO:0000259" key="6">
    <source>
        <dbReference type="SMART" id="SM00829"/>
    </source>
</evidence>
<dbReference type="Pfam" id="PF08240">
    <property type="entry name" value="ADH_N"/>
    <property type="match status" value="1"/>
</dbReference>
<organism evidence="7 8">
    <name type="scientific">Leekyejoonella antrihumi</name>
    <dbReference type="NCBI Taxonomy" id="1660198"/>
    <lineage>
        <taxon>Bacteria</taxon>
        <taxon>Bacillati</taxon>
        <taxon>Actinomycetota</taxon>
        <taxon>Actinomycetes</taxon>
        <taxon>Micrococcales</taxon>
        <taxon>Dermacoccaceae</taxon>
        <taxon>Leekyejoonella</taxon>
    </lineage>
</organism>
<dbReference type="GO" id="GO:0008270">
    <property type="term" value="F:zinc ion binding"/>
    <property type="evidence" value="ECO:0007669"/>
    <property type="project" value="InterPro"/>
</dbReference>
<dbReference type="PROSITE" id="PS00059">
    <property type="entry name" value="ADH_ZINC"/>
    <property type="match status" value="1"/>
</dbReference>
<sequence length="355" mass="36763">MRAVQYQSFSGPLELTEVPEPTLPPHGALIEVAAAGMCRSDWHGWVGHDPDITLPQIPGHEWAGTVRAVGDQVHRWSGGERVTAPFVCGCGRCELCAAGRQQVCAQQTQPGFTHEGAFAERLVVHHADVNLVALPEDLPFDAAAALGCRFATAYRAVVLQGGVRPGGWVAIHGCGGVGLSAVMIAAAAGARIVALDIADKALGLAFELGADLCLNVVSFGQDPVQVGAAVKELTGGGVALSIDALGSLTTSSASVHSLTRQGRHVQVGLLPSALGVPPLPMDLVVAHELEIVGSHGMAAHDYPAMLAAVAAGRLQPQRLVTRRVRLADAPALFPEMSDAPATGITIIDVISTETD</sequence>
<feature type="domain" description="Enoyl reductase (ER)" evidence="6">
    <location>
        <begin position="11"/>
        <end position="347"/>
    </location>
</feature>
<dbReference type="Pfam" id="PF00107">
    <property type="entry name" value="ADH_zinc_N"/>
    <property type="match status" value="1"/>
</dbReference>
<reference evidence="7 8" key="2">
    <citation type="submission" date="2019-08" db="EMBL/GenBank/DDBJ databases">
        <title>Jejuicoccus antrihumi gen. nov., sp. nov., a new member of the family Dermacoccaceae isolated from a cave.</title>
        <authorList>
            <person name="Schumann P."/>
            <person name="Kim I.S."/>
        </authorList>
    </citation>
    <scope>NUCLEOTIDE SEQUENCE [LARGE SCALE GENOMIC DNA]</scope>
    <source>
        <strain evidence="7 8">C5-26</strain>
    </source>
</reference>
<accession>A0A563E2C9</accession>
<keyword evidence="4" id="KW-0560">Oxidoreductase</keyword>
<dbReference type="AlphaFoldDB" id="A0A563E2C9"/>
<dbReference type="InterPro" id="IPR011032">
    <property type="entry name" value="GroES-like_sf"/>
</dbReference>
<dbReference type="EMBL" id="VCQV01000010">
    <property type="protein sequence ID" value="TWP36700.1"/>
    <property type="molecule type" value="Genomic_DNA"/>
</dbReference>
<comment type="cofactor">
    <cofactor evidence="1 5">
        <name>Zn(2+)</name>
        <dbReference type="ChEBI" id="CHEBI:29105"/>
    </cofactor>
</comment>
<comment type="similarity">
    <text evidence="5">Belongs to the zinc-containing alcohol dehydrogenase family.</text>
</comment>
<evidence type="ECO:0000313" key="8">
    <source>
        <dbReference type="Proteomes" id="UP000320244"/>
    </source>
</evidence>
<comment type="caution">
    <text evidence="7">The sequence shown here is derived from an EMBL/GenBank/DDBJ whole genome shotgun (WGS) entry which is preliminary data.</text>
</comment>
<dbReference type="OrthoDB" id="5295340at2"/>
<keyword evidence="8" id="KW-1185">Reference proteome</keyword>
<keyword evidence="2 5" id="KW-0479">Metal-binding</keyword>
<dbReference type="RefSeq" id="WP_146316540.1">
    <property type="nucleotide sequence ID" value="NZ_VCQV01000010.1"/>
</dbReference>
<dbReference type="InterPro" id="IPR050129">
    <property type="entry name" value="Zn_alcohol_dh"/>
</dbReference>
<dbReference type="InterPro" id="IPR036291">
    <property type="entry name" value="NAD(P)-bd_dom_sf"/>
</dbReference>
<protein>
    <submittedName>
        <fullName evidence="7">Zinc-dependent alcohol dehydrogenase family protein</fullName>
    </submittedName>
</protein>
<dbReference type="Gene3D" id="3.90.180.10">
    <property type="entry name" value="Medium-chain alcohol dehydrogenases, catalytic domain"/>
    <property type="match status" value="1"/>
</dbReference>
<dbReference type="InterPro" id="IPR013154">
    <property type="entry name" value="ADH-like_N"/>
</dbReference>
<evidence type="ECO:0000256" key="1">
    <source>
        <dbReference type="ARBA" id="ARBA00001947"/>
    </source>
</evidence>
<evidence type="ECO:0000256" key="2">
    <source>
        <dbReference type="ARBA" id="ARBA00022723"/>
    </source>
</evidence>
<evidence type="ECO:0000256" key="4">
    <source>
        <dbReference type="ARBA" id="ARBA00023002"/>
    </source>
</evidence>
<dbReference type="InterPro" id="IPR002328">
    <property type="entry name" value="ADH_Zn_CS"/>
</dbReference>
<evidence type="ECO:0000256" key="3">
    <source>
        <dbReference type="ARBA" id="ARBA00022833"/>
    </source>
</evidence>
<name>A0A563E2C9_9MICO</name>
<dbReference type="SMART" id="SM00829">
    <property type="entry name" value="PKS_ER"/>
    <property type="match status" value="1"/>
</dbReference>
<evidence type="ECO:0000313" key="7">
    <source>
        <dbReference type="EMBL" id="TWP36700.1"/>
    </source>
</evidence>
<dbReference type="SUPFAM" id="SSF50129">
    <property type="entry name" value="GroES-like"/>
    <property type="match status" value="1"/>
</dbReference>
<dbReference type="PANTHER" id="PTHR43401">
    <property type="entry name" value="L-THREONINE 3-DEHYDROGENASE"/>
    <property type="match status" value="1"/>
</dbReference>
<reference evidence="7 8" key="1">
    <citation type="submission" date="2019-05" db="EMBL/GenBank/DDBJ databases">
        <authorList>
            <person name="Lee S.D."/>
        </authorList>
    </citation>
    <scope>NUCLEOTIDE SEQUENCE [LARGE SCALE GENOMIC DNA]</scope>
    <source>
        <strain evidence="7 8">C5-26</strain>
    </source>
</reference>
<dbReference type="CDD" id="cd08260">
    <property type="entry name" value="Zn_ADH6"/>
    <property type="match status" value="1"/>
</dbReference>
<dbReference type="PANTHER" id="PTHR43401:SF5">
    <property type="entry name" value="ALCOHOL DEHYDROGENASE-RELATED"/>
    <property type="match status" value="1"/>
</dbReference>
<dbReference type="InterPro" id="IPR020843">
    <property type="entry name" value="ER"/>
</dbReference>
<dbReference type="Proteomes" id="UP000320244">
    <property type="component" value="Unassembled WGS sequence"/>
</dbReference>